<dbReference type="InParanoid" id="A0A061DP39"/>
<protein>
    <recommendedName>
        <fullName evidence="4">Ubiquitin-like protease family profile domain-containing protein</fullName>
    </recommendedName>
</protein>
<evidence type="ECO:0008006" key="4">
    <source>
        <dbReference type="Google" id="ProtNLM"/>
    </source>
</evidence>
<feature type="region of interest" description="Disordered" evidence="1">
    <location>
        <begin position="23"/>
        <end position="64"/>
    </location>
</feature>
<dbReference type="Gramene" id="EOX93861">
    <property type="protein sequence ID" value="EOX93861"/>
    <property type="gene ID" value="TCM_002842"/>
</dbReference>
<evidence type="ECO:0000313" key="3">
    <source>
        <dbReference type="Proteomes" id="UP000026915"/>
    </source>
</evidence>
<evidence type="ECO:0000313" key="2">
    <source>
        <dbReference type="EMBL" id="EOX93861.1"/>
    </source>
</evidence>
<dbReference type="AlphaFoldDB" id="A0A061DP39"/>
<feature type="compositionally biased region" description="Basic and acidic residues" evidence="1">
    <location>
        <begin position="24"/>
        <end position="39"/>
    </location>
</feature>
<dbReference type="EMBL" id="CM001879">
    <property type="protein sequence ID" value="EOX93861.1"/>
    <property type="molecule type" value="Genomic_DNA"/>
</dbReference>
<sequence length="281" mass="31550">MCTHICANDSVIKSPRVLQGGAIDQHDGVHHDDVEKDYGQDDEVGVDKTNSGGHDRQVDDSVDHDDIDAERDDALHADEGVDEVVGRVQNLQAVSEDPTSVDMLQLVLYVPHAQSTPSLQTTHPVYTTPMLLFEGIASQPSSLASFCSQHHAKFHLDQTKAAQVIMASKYKVSLYVDPLAHHRDEKNTMAVLCKHLTDSKSNLYNTNVCMVDMGLFDTIHMLCIQISDNLDLTNMKILRELVFYVQGDRPTYKRKWAEVDFILAPYNVDEHWAIVRIDLVK</sequence>
<name>A0A061DP39_THECC</name>
<gene>
    <name evidence="2" type="ORF">TCM_002842</name>
</gene>
<accession>A0A061DP39</accession>
<reference evidence="2 3" key="1">
    <citation type="journal article" date="2013" name="Genome Biol.">
        <title>The genome sequence of the most widely cultivated cacao type and its use to identify candidate genes regulating pod color.</title>
        <authorList>
            <person name="Motamayor J.C."/>
            <person name="Mockaitis K."/>
            <person name="Schmutz J."/>
            <person name="Haiminen N."/>
            <person name="Iii D.L."/>
            <person name="Cornejo O."/>
            <person name="Findley S.D."/>
            <person name="Zheng P."/>
            <person name="Utro F."/>
            <person name="Royaert S."/>
            <person name="Saski C."/>
            <person name="Jenkins J."/>
            <person name="Podicheti R."/>
            <person name="Zhao M."/>
            <person name="Scheffler B.E."/>
            <person name="Stack J.C."/>
            <person name="Feltus F.A."/>
            <person name="Mustiga G.M."/>
            <person name="Amores F."/>
            <person name="Phillips W."/>
            <person name="Marelli J.P."/>
            <person name="May G.D."/>
            <person name="Shapiro H."/>
            <person name="Ma J."/>
            <person name="Bustamante C.D."/>
            <person name="Schnell R.J."/>
            <person name="Main D."/>
            <person name="Gilbert D."/>
            <person name="Parida L."/>
            <person name="Kuhn D.N."/>
        </authorList>
    </citation>
    <scope>NUCLEOTIDE SEQUENCE [LARGE SCALE GENOMIC DNA]</scope>
    <source>
        <strain evidence="3">cv. Matina 1-6</strain>
    </source>
</reference>
<dbReference type="Proteomes" id="UP000026915">
    <property type="component" value="Chromosome 1"/>
</dbReference>
<organism evidence="2 3">
    <name type="scientific">Theobroma cacao</name>
    <name type="common">Cacao</name>
    <name type="synonym">Cocoa</name>
    <dbReference type="NCBI Taxonomy" id="3641"/>
    <lineage>
        <taxon>Eukaryota</taxon>
        <taxon>Viridiplantae</taxon>
        <taxon>Streptophyta</taxon>
        <taxon>Embryophyta</taxon>
        <taxon>Tracheophyta</taxon>
        <taxon>Spermatophyta</taxon>
        <taxon>Magnoliopsida</taxon>
        <taxon>eudicotyledons</taxon>
        <taxon>Gunneridae</taxon>
        <taxon>Pentapetalae</taxon>
        <taxon>rosids</taxon>
        <taxon>malvids</taxon>
        <taxon>Malvales</taxon>
        <taxon>Malvaceae</taxon>
        <taxon>Byttnerioideae</taxon>
        <taxon>Theobroma</taxon>
    </lineage>
</organism>
<dbReference type="HOGENOM" id="CLU_991810_0_0_1"/>
<evidence type="ECO:0000256" key="1">
    <source>
        <dbReference type="SAM" id="MobiDB-lite"/>
    </source>
</evidence>
<proteinExistence type="predicted"/>
<keyword evidence="3" id="KW-1185">Reference proteome</keyword>